<protein>
    <submittedName>
        <fullName evidence="8">Scn11a protein</fullName>
    </submittedName>
</protein>
<evidence type="ECO:0000313" key="8">
    <source>
        <dbReference type="EMBL" id="CAE6973476.1"/>
    </source>
</evidence>
<feature type="transmembrane region" description="Helical" evidence="6">
    <location>
        <begin position="88"/>
        <end position="107"/>
    </location>
</feature>
<dbReference type="AlphaFoldDB" id="A0A812I613"/>
<reference evidence="8" key="1">
    <citation type="submission" date="2021-02" db="EMBL/GenBank/DDBJ databases">
        <authorList>
            <person name="Dougan E. K."/>
            <person name="Rhodes N."/>
            <person name="Thang M."/>
            <person name="Chan C."/>
        </authorList>
    </citation>
    <scope>NUCLEOTIDE SEQUENCE</scope>
</reference>
<comment type="subcellular location">
    <subcellularLocation>
        <location evidence="1">Membrane</location>
        <topology evidence="1">Multi-pass membrane protein</topology>
    </subcellularLocation>
</comment>
<comment type="caution">
    <text evidence="8">The sequence shown here is derived from an EMBL/GenBank/DDBJ whole genome shotgun (WGS) entry which is preliminary data.</text>
</comment>
<evidence type="ECO:0000259" key="7">
    <source>
        <dbReference type="PROSITE" id="PS50222"/>
    </source>
</evidence>
<dbReference type="InterPro" id="IPR043203">
    <property type="entry name" value="VGCC_Ca_Na"/>
</dbReference>
<evidence type="ECO:0000256" key="5">
    <source>
        <dbReference type="ARBA" id="ARBA00023136"/>
    </source>
</evidence>
<dbReference type="SUPFAM" id="SSF81324">
    <property type="entry name" value="Voltage-gated potassium channels"/>
    <property type="match status" value="1"/>
</dbReference>
<keyword evidence="5 6" id="KW-0472">Membrane</keyword>
<evidence type="ECO:0000256" key="4">
    <source>
        <dbReference type="ARBA" id="ARBA00022989"/>
    </source>
</evidence>
<organism evidence="8 9">
    <name type="scientific">Symbiodinium natans</name>
    <dbReference type="NCBI Taxonomy" id="878477"/>
    <lineage>
        <taxon>Eukaryota</taxon>
        <taxon>Sar</taxon>
        <taxon>Alveolata</taxon>
        <taxon>Dinophyceae</taxon>
        <taxon>Suessiales</taxon>
        <taxon>Symbiodiniaceae</taxon>
        <taxon>Symbiodinium</taxon>
    </lineage>
</organism>
<dbReference type="SUPFAM" id="SSF47473">
    <property type="entry name" value="EF-hand"/>
    <property type="match status" value="1"/>
</dbReference>
<dbReference type="PROSITE" id="PS00018">
    <property type="entry name" value="EF_HAND_1"/>
    <property type="match status" value="1"/>
</dbReference>
<dbReference type="PANTHER" id="PTHR10037">
    <property type="entry name" value="VOLTAGE-GATED CATION CHANNEL CALCIUM AND SODIUM"/>
    <property type="match status" value="1"/>
</dbReference>
<dbReference type="InterPro" id="IPR018247">
    <property type="entry name" value="EF_Hand_1_Ca_BS"/>
</dbReference>
<keyword evidence="3" id="KW-0106">Calcium</keyword>
<evidence type="ECO:0000313" key="9">
    <source>
        <dbReference type="Proteomes" id="UP000604046"/>
    </source>
</evidence>
<keyword evidence="4 6" id="KW-1133">Transmembrane helix</keyword>
<dbReference type="InterPro" id="IPR002048">
    <property type="entry name" value="EF_hand_dom"/>
</dbReference>
<dbReference type="InterPro" id="IPR027359">
    <property type="entry name" value="Volt_channel_dom_sf"/>
</dbReference>
<feature type="transmembrane region" description="Helical" evidence="6">
    <location>
        <begin position="201"/>
        <end position="223"/>
    </location>
</feature>
<dbReference type="GO" id="GO:0001518">
    <property type="term" value="C:voltage-gated sodium channel complex"/>
    <property type="evidence" value="ECO:0007669"/>
    <property type="project" value="TreeGrafter"/>
</dbReference>
<dbReference type="EMBL" id="CAJNDS010000169">
    <property type="protein sequence ID" value="CAE6973476.1"/>
    <property type="molecule type" value="Genomic_DNA"/>
</dbReference>
<dbReference type="Gene3D" id="1.20.120.350">
    <property type="entry name" value="Voltage-gated potassium channels. Chain C"/>
    <property type="match status" value="1"/>
</dbReference>
<dbReference type="InterPro" id="IPR011992">
    <property type="entry name" value="EF-hand-dom_pair"/>
</dbReference>
<dbReference type="GO" id="GO:0005248">
    <property type="term" value="F:voltage-gated sodium channel activity"/>
    <property type="evidence" value="ECO:0007669"/>
    <property type="project" value="TreeGrafter"/>
</dbReference>
<dbReference type="OrthoDB" id="435177at2759"/>
<evidence type="ECO:0000256" key="6">
    <source>
        <dbReference type="SAM" id="Phobius"/>
    </source>
</evidence>
<accession>A0A812I613</accession>
<dbReference type="Pfam" id="PF00520">
    <property type="entry name" value="Ion_trans"/>
    <property type="match status" value="1"/>
</dbReference>
<dbReference type="Gene3D" id="1.10.287.70">
    <property type="match status" value="1"/>
</dbReference>
<dbReference type="PROSITE" id="PS50222">
    <property type="entry name" value="EF_HAND_2"/>
    <property type="match status" value="1"/>
</dbReference>
<name>A0A812I613_9DINO</name>
<evidence type="ECO:0000256" key="2">
    <source>
        <dbReference type="ARBA" id="ARBA00022692"/>
    </source>
</evidence>
<feature type="domain" description="EF-hand" evidence="7">
    <location>
        <begin position="307"/>
        <end position="342"/>
    </location>
</feature>
<feature type="transmembrane region" description="Helical" evidence="6">
    <location>
        <begin position="266"/>
        <end position="288"/>
    </location>
</feature>
<gene>
    <name evidence="8" type="primary">Scn11a</name>
    <name evidence="8" type="ORF">SNAT2548_LOCUS2830</name>
</gene>
<dbReference type="Proteomes" id="UP000604046">
    <property type="component" value="Unassembled WGS sequence"/>
</dbReference>
<sequence length="440" mass="49962">MVNNVMTPVDKGKKVFTLNAEDMRRRLRECFKRECIQSEENVPTSICGRIARSNFFNTCVLVIIILNSLWIAVDTDFNKSGSVWDAPYPFLITENLFCLFFTVELVVRMGAFQNAAQFCDGWFLFDSSLTVMMIWDTWVSFLVKTISGHNVISSQVRSFTVLRVLRVLRIARVARAARIINSLPELRVLVKGMVIAMRSTCTILALLLIIVYIFAILFVQLLSESQVGKGWFENVPQAMNFLLLQTLAGADVNVINKLLAAGWTYYILYLTFVFMGSLTLMNMLIGVLCEVVGVVAQIEEERAFHDEAQSYIANFVDVLDMDGDHKLSKVEFLQLMERDPDLLRGLQAFGIDVVAFCDNAIALFSDTDNMEVGDFVELVTQFRSQKQTTVKDLVDMRKFISMQLRHLAEEVRGRYGHARIEAALDLTHSRDITAVRYQTG</sequence>
<keyword evidence="2 6" id="KW-0812">Transmembrane</keyword>
<dbReference type="PANTHER" id="PTHR10037:SF62">
    <property type="entry name" value="SODIUM CHANNEL PROTEIN 60E"/>
    <property type="match status" value="1"/>
</dbReference>
<proteinExistence type="predicted"/>
<evidence type="ECO:0000256" key="1">
    <source>
        <dbReference type="ARBA" id="ARBA00004141"/>
    </source>
</evidence>
<dbReference type="GO" id="GO:0005509">
    <property type="term" value="F:calcium ion binding"/>
    <property type="evidence" value="ECO:0007669"/>
    <property type="project" value="InterPro"/>
</dbReference>
<keyword evidence="9" id="KW-1185">Reference proteome</keyword>
<feature type="transmembrane region" description="Helical" evidence="6">
    <location>
        <begin position="55"/>
        <end position="73"/>
    </location>
</feature>
<dbReference type="InterPro" id="IPR005821">
    <property type="entry name" value="Ion_trans_dom"/>
</dbReference>
<evidence type="ECO:0000256" key="3">
    <source>
        <dbReference type="ARBA" id="ARBA00022837"/>
    </source>
</evidence>